<sequence>MHKGKDIFWRHAQLKEDGKLACNFCGEQYTGGITRFKYHLAGLLCHDVAICHQVPDNVKQMALKAFEGMNEKPTKKGKMSSYRISSSASGPHLGSSGSTSNSLTKEGGQLQTISNMFRKQEKDNIDRLLFKAMVMNNLPFNLLRSNDFKNFVVVVSQHGPGYFPPSSETARKRLLDDARKEVDVYIEEMKSTWEHYGCTIMSDIWKDTIRSRSYINLLVSCPTGTIFWKAKHVEKVPKNAELITEFLSSAIEEIGPKNVIQIVTDNGSNYRKAKLILEERYSNIFTTSCAAHCIDLMLEDIDTLENVASIMTKARQIVKFIYNKQQALDVMRTYTKGAELKRPGATRFASHFICLHSILKQEENLRFMVASNDWRLVEEVEKDHARDITHLIQNEDFWNMGKEIIMFVEPLVKVLKMVDGEGSTMGYLYEALDRAKEAIKAASKDKKEKYMSY</sequence>
<evidence type="ECO:0000313" key="7">
    <source>
        <dbReference type="EMBL" id="VVV90133.1"/>
    </source>
</evidence>
<keyword evidence="3" id="KW-0862">Zinc</keyword>
<feature type="domain" description="BED-type" evidence="5">
    <location>
        <begin position="8"/>
        <end position="40"/>
    </location>
</feature>
<dbReference type="InterPro" id="IPR007021">
    <property type="entry name" value="DUF659"/>
</dbReference>
<keyword evidence="2" id="KW-0863">Zinc-finger</keyword>
<dbReference type="GO" id="GO:0003677">
    <property type="term" value="F:DNA binding"/>
    <property type="evidence" value="ECO:0007669"/>
    <property type="project" value="InterPro"/>
</dbReference>
<dbReference type="GO" id="GO:0008270">
    <property type="term" value="F:zinc ion binding"/>
    <property type="evidence" value="ECO:0007669"/>
    <property type="project" value="UniProtKB-KW"/>
</dbReference>
<dbReference type="PANTHER" id="PTHR32166">
    <property type="entry name" value="OSJNBA0013A04.12 PROTEIN"/>
    <property type="match status" value="1"/>
</dbReference>
<accession>A0A5K0ZHH5</accession>
<evidence type="ECO:0000259" key="5">
    <source>
        <dbReference type="Pfam" id="PF02892"/>
    </source>
</evidence>
<dbReference type="AlphaFoldDB" id="A0A5K0ZHH5"/>
<evidence type="ECO:0000256" key="2">
    <source>
        <dbReference type="ARBA" id="ARBA00022771"/>
    </source>
</evidence>
<dbReference type="Gramene" id="NC14G0281470.1">
    <property type="protein sequence ID" value="NC14G0281470.1:cds"/>
    <property type="gene ID" value="NC14G0281470"/>
</dbReference>
<organism evidence="7">
    <name type="scientific">Nymphaea colorata</name>
    <name type="common">pocket water lily</name>
    <dbReference type="NCBI Taxonomy" id="210225"/>
    <lineage>
        <taxon>Eukaryota</taxon>
        <taxon>Viridiplantae</taxon>
        <taxon>Streptophyta</taxon>
        <taxon>Embryophyta</taxon>
        <taxon>Tracheophyta</taxon>
        <taxon>Spermatophyta</taxon>
        <taxon>Magnoliopsida</taxon>
        <taxon>Nymphaeales</taxon>
        <taxon>Nymphaeaceae</taxon>
        <taxon>Nymphaea</taxon>
    </lineage>
</organism>
<dbReference type="Pfam" id="PF02892">
    <property type="entry name" value="zf-BED"/>
    <property type="match status" value="1"/>
</dbReference>
<feature type="region of interest" description="Disordered" evidence="4">
    <location>
        <begin position="72"/>
        <end position="105"/>
    </location>
</feature>
<protein>
    <recommendedName>
        <fullName evidence="8">BED-type domain-containing protein</fullName>
    </recommendedName>
</protein>
<evidence type="ECO:0008006" key="8">
    <source>
        <dbReference type="Google" id="ProtNLM"/>
    </source>
</evidence>
<evidence type="ECO:0000256" key="3">
    <source>
        <dbReference type="ARBA" id="ARBA00022833"/>
    </source>
</evidence>
<dbReference type="EMBL" id="LR721779">
    <property type="protein sequence ID" value="VVV90133.1"/>
    <property type="molecule type" value="Genomic_DNA"/>
</dbReference>
<gene>
    <name evidence="7" type="ORF">NYM_LOCUS11064</name>
</gene>
<dbReference type="SUPFAM" id="SSF53098">
    <property type="entry name" value="Ribonuclease H-like"/>
    <property type="match status" value="1"/>
</dbReference>
<feature type="compositionally biased region" description="Low complexity" evidence="4">
    <location>
        <begin position="85"/>
        <end position="104"/>
    </location>
</feature>
<dbReference type="InterPro" id="IPR012337">
    <property type="entry name" value="RNaseH-like_sf"/>
</dbReference>
<evidence type="ECO:0000256" key="1">
    <source>
        <dbReference type="ARBA" id="ARBA00022723"/>
    </source>
</evidence>
<reference evidence="7" key="1">
    <citation type="submission" date="2019-09" db="EMBL/GenBank/DDBJ databases">
        <authorList>
            <person name="Zhang L."/>
        </authorList>
    </citation>
    <scope>NUCLEOTIDE SEQUENCE</scope>
</reference>
<keyword evidence="1" id="KW-0479">Metal-binding</keyword>
<dbReference type="InterPro" id="IPR003656">
    <property type="entry name" value="Znf_BED"/>
</dbReference>
<name>A0A5K0ZHH5_9MAGN</name>
<proteinExistence type="predicted"/>
<evidence type="ECO:0000259" key="6">
    <source>
        <dbReference type="Pfam" id="PF04937"/>
    </source>
</evidence>
<dbReference type="PANTHER" id="PTHR32166:SF123">
    <property type="entry name" value="BED-TYPE DOMAIN-CONTAINING PROTEIN"/>
    <property type="match status" value="1"/>
</dbReference>
<feature type="domain" description="DUF659" evidence="6">
    <location>
        <begin position="165"/>
        <end position="317"/>
    </location>
</feature>
<evidence type="ECO:0000256" key="4">
    <source>
        <dbReference type="SAM" id="MobiDB-lite"/>
    </source>
</evidence>
<dbReference type="Pfam" id="PF04937">
    <property type="entry name" value="DUF659"/>
    <property type="match status" value="1"/>
</dbReference>